<dbReference type="EMBL" id="JAESDN010000003">
    <property type="protein sequence ID" value="KAG7053879.1"/>
    <property type="molecule type" value="Genomic_DNA"/>
</dbReference>
<reference evidence="1" key="1">
    <citation type="submission" date="2021-05" db="EMBL/GenBank/DDBJ databases">
        <title>Comparative genomics of three Colletotrichum scovillei strains and genetic complementation revealed genes involved fungal growth and virulence on chili pepper.</title>
        <authorList>
            <person name="Hsieh D.-K."/>
            <person name="Chuang S.-C."/>
            <person name="Chen C.-Y."/>
            <person name="Chao Y.-T."/>
            <person name="Lu M.-Y.J."/>
            <person name="Lee M.-H."/>
            <person name="Shih M.-C."/>
        </authorList>
    </citation>
    <scope>NUCLEOTIDE SEQUENCE</scope>
    <source>
        <strain evidence="1">Coll-153</strain>
    </source>
</reference>
<sequence>MSPYRGHAVVTVPLVYQSAPMGHQSENP</sequence>
<protein>
    <submittedName>
        <fullName evidence="1">Uncharacterized protein</fullName>
    </submittedName>
</protein>
<proteinExistence type="predicted"/>
<evidence type="ECO:0000313" key="2">
    <source>
        <dbReference type="Proteomes" id="UP000699042"/>
    </source>
</evidence>
<evidence type="ECO:0000313" key="1">
    <source>
        <dbReference type="EMBL" id="KAG7053879.1"/>
    </source>
</evidence>
<keyword evidence="2" id="KW-1185">Reference proteome</keyword>
<organism evidence="1 2">
    <name type="scientific">Colletotrichum scovillei</name>
    <dbReference type="NCBI Taxonomy" id="1209932"/>
    <lineage>
        <taxon>Eukaryota</taxon>
        <taxon>Fungi</taxon>
        <taxon>Dikarya</taxon>
        <taxon>Ascomycota</taxon>
        <taxon>Pezizomycotina</taxon>
        <taxon>Sordariomycetes</taxon>
        <taxon>Hypocreomycetidae</taxon>
        <taxon>Glomerellales</taxon>
        <taxon>Glomerellaceae</taxon>
        <taxon>Colletotrichum</taxon>
        <taxon>Colletotrichum acutatum species complex</taxon>
    </lineage>
</organism>
<dbReference type="AlphaFoldDB" id="A0A9P7RCW7"/>
<name>A0A9P7RCW7_9PEZI</name>
<dbReference type="Proteomes" id="UP000699042">
    <property type="component" value="Unassembled WGS sequence"/>
</dbReference>
<comment type="caution">
    <text evidence="1">The sequence shown here is derived from an EMBL/GenBank/DDBJ whole genome shotgun (WGS) entry which is preliminary data.</text>
</comment>
<gene>
    <name evidence="1" type="ORF">JMJ77_000958</name>
</gene>
<accession>A0A9P7RCW7</accession>
<feature type="non-terminal residue" evidence="1">
    <location>
        <position position="1"/>
    </location>
</feature>